<gene>
    <name evidence="2" type="ORF">INT47_012358</name>
</gene>
<proteinExistence type="predicted"/>
<evidence type="ECO:0000313" key="3">
    <source>
        <dbReference type="Proteomes" id="UP000603453"/>
    </source>
</evidence>
<evidence type="ECO:0000256" key="1">
    <source>
        <dbReference type="SAM" id="MobiDB-lite"/>
    </source>
</evidence>
<evidence type="ECO:0000313" key="2">
    <source>
        <dbReference type="EMBL" id="KAG2200572.1"/>
    </source>
</evidence>
<feature type="region of interest" description="Disordered" evidence="1">
    <location>
        <begin position="68"/>
        <end position="97"/>
    </location>
</feature>
<reference evidence="2" key="1">
    <citation type="submission" date="2020-12" db="EMBL/GenBank/DDBJ databases">
        <title>Metabolic potential, ecology and presence of endohyphal bacteria is reflected in genomic diversity of Mucoromycotina.</title>
        <authorList>
            <person name="Muszewska A."/>
            <person name="Okrasinska A."/>
            <person name="Steczkiewicz K."/>
            <person name="Drgas O."/>
            <person name="Orlowska M."/>
            <person name="Perlinska-Lenart U."/>
            <person name="Aleksandrzak-Piekarczyk T."/>
            <person name="Szatraj K."/>
            <person name="Zielenkiewicz U."/>
            <person name="Pilsyk S."/>
            <person name="Malc E."/>
            <person name="Mieczkowski P."/>
            <person name="Kruszewska J.S."/>
            <person name="Biernat P."/>
            <person name="Pawlowska J."/>
        </authorList>
    </citation>
    <scope>NUCLEOTIDE SEQUENCE</scope>
    <source>
        <strain evidence="2">WA0000017839</strain>
    </source>
</reference>
<name>A0A8H7V060_9FUNG</name>
<accession>A0A8H7V060</accession>
<feature type="compositionally biased region" description="Basic and acidic residues" evidence="1">
    <location>
        <begin position="74"/>
        <end position="97"/>
    </location>
</feature>
<keyword evidence="3" id="KW-1185">Reference proteome</keyword>
<dbReference type="EMBL" id="JAEPRD010000082">
    <property type="protein sequence ID" value="KAG2200572.1"/>
    <property type="molecule type" value="Genomic_DNA"/>
</dbReference>
<sequence>MNHADIILSKILLTLDSKPQFDTTGIKDNVIPVNTKEDKEELEEVSDDETFKELNEGTFNEIDEFASSLPSDSEVSKYHDALQQRLGENSKNKESPS</sequence>
<protein>
    <submittedName>
        <fullName evidence="2">Uncharacterized protein</fullName>
    </submittedName>
</protein>
<comment type="caution">
    <text evidence="2">The sequence shown here is derived from an EMBL/GenBank/DDBJ whole genome shotgun (WGS) entry which is preliminary data.</text>
</comment>
<dbReference type="AlphaFoldDB" id="A0A8H7V060"/>
<organism evidence="2 3">
    <name type="scientific">Mucor saturninus</name>
    <dbReference type="NCBI Taxonomy" id="64648"/>
    <lineage>
        <taxon>Eukaryota</taxon>
        <taxon>Fungi</taxon>
        <taxon>Fungi incertae sedis</taxon>
        <taxon>Mucoromycota</taxon>
        <taxon>Mucoromycotina</taxon>
        <taxon>Mucoromycetes</taxon>
        <taxon>Mucorales</taxon>
        <taxon>Mucorineae</taxon>
        <taxon>Mucoraceae</taxon>
        <taxon>Mucor</taxon>
    </lineage>
</organism>
<dbReference type="Proteomes" id="UP000603453">
    <property type="component" value="Unassembled WGS sequence"/>
</dbReference>